<keyword evidence="1" id="KW-0597">Phosphoprotein</keyword>
<reference evidence="7" key="1">
    <citation type="journal article" date="2022" name="bioRxiv">
        <title>Sequencing and chromosome-scale assembly of the giantPleurodeles waltlgenome.</title>
        <authorList>
            <person name="Brown T."/>
            <person name="Elewa A."/>
            <person name="Iarovenko S."/>
            <person name="Subramanian E."/>
            <person name="Araus A.J."/>
            <person name="Petzold A."/>
            <person name="Susuki M."/>
            <person name="Suzuki K.-i.T."/>
            <person name="Hayashi T."/>
            <person name="Toyoda A."/>
            <person name="Oliveira C."/>
            <person name="Osipova E."/>
            <person name="Leigh N.D."/>
            <person name="Simon A."/>
            <person name="Yun M.H."/>
        </authorList>
    </citation>
    <scope>NUCLEOTIDE SEQUENCE</scope>
    <source>
        <strain evidence="7">20211129_DDA</strain>
        <tissue evidence="7">Liver</tissue>
    </source>
</reference>
<name>A0AAV7KPE5_PLEWA</name>
<organism evidence="7 8">
    <name type="scientific">Pleurodeles waltl</name>
    <name type="common">Iberian ribbed newt</name>
    <dbReference type="NCBI Taxonomy" id="8319"/>
    <lineage>
        <taxon>Eukaryota</taxon>
        <taxon>Metazoa</taxon>
        <taxon>Chordata</taxon>
        <taxon>Craniata</taxon>
        <taxon>Vertebrata</taxon>
        <taxon>Euteleostomi</taxon>
        <taxon>Amphibia</taxon>
        <taxon>Batrachia</taxon>
        <taxon>Caudata</taxon>
        <taxon>Salamandroidea</taxon>
        <taxon>Salamandridae</taxon>
        <taxon>Pleurodelinae</taxon>
        <taxon>Pleurodeles</taxon>
    </lineage>
</organism>
<dbReference type="InterPro" id="IPR000980">
    <property type="entry name" value="SH2"/>
</dbReference>
<dbReference type="Proteomes" id="UP001066276">
    <property type="component" value="Chromosome 12"/>
</dbReference>
<dbReference type="PRINTS" id="PR00401">
    <property type="entry name" value="SH2DOMAIN"/>
</dbReference>
<evidence type="ECO:0000256" key="4">
    <source>
        <dbReference type="PROSITE-ProRule" id="PRU00191"/>
    </source>
</evidence>
<evidence type="ECO:0000256" key="3">
    <source>
        <dbReference type="ARBA" id="ARBA00074793"/>
    </source>
</evidence>
<evidence type="ECO:0000256" key="1">
    <source>
        <dbReference type="ARBA" id="ARBA00022553"/>
    </source>
</evidence>
<feature type="domain" description="SH2" evidence="6">
    <location>
        <begin position="405"/>
        <end position="500"/>
    </location>
</feature>
<feature type="compositionally biased region" description="Basic and acidic residues" evidence="5">
    <location>
        <begin position="216"/>
        <end position="232"/>
    </location>
</feature>
<dbReference type="PANTHER" id="PTHR15127">
    <property type="entry name" value="HEAVYWEIGHT, ISOFORM A"/>
    <property type="match status" value="1"/>
</dbReference>
<dbReference type="Gene3D" id="3.30.505.10">
    <property type="entry name" value="SH2 domain"/>
    <property type="match status" value="1"/>
</dbReference>
<evidence type="ECO:0000313" key="7">
    <source>
        <dbReference type="EMBL" id="KAJ1080922.1"/>
    </source>
</evidence>
<dbReference type="PANTHER" id="PTHR15127:SF29">
    <property type="entry name" value="SH2 DOMAIN-CONTAINING ADAPTER PROTEIN E"/>
    <property type="match status" value="1"/>
</dbReference>
<evidence type="ECO:0000313" key="8">
    <source>
        <dbReference type="Proteomes" id="UP001066276"/>
    </source>
</evidence>
<evidence type="ECO:0000259" key="6">
    <source>
        <dbReference type="PROSITE" id="PS50001"/>
    </source>
</evidence>
<gene>
    <name evidence="7" type="ORF">NDU88_001110</name>
</gene>
<dbReference type="CDD" id="cd10391">
    <property type="entry name" value="SH2_SHE"/>
    <property type="match status" value="1"/>
</dbReference>
<dbReference type="InterPro" id="IPR035042">
    <property type="entry name" value="SHE_SH2"/>
</dbReference>
<dbReference type="InterPro" id="IPR036860">
    <property type="entry name" value="SH2_dom_sf"/>
</dbReference>
<keyword evidence="2 4" id="KW-0727">SH2 domain</keyword>
<keyword evidence="8" id="KW-1185">Reference proteome</keyword>
<dbReference type="InterPro" id="IPR051846">
    <property type="entry name" value="SH2_domain_adapters"/>
</dbReference>
<sequence length="505" mass="56201">MTPHARKVGHETLYPSLSALTQRSTERKHRRLSNIAIRRKEILKLGARPAQQMAKWFKEFPMNLKTASERGKASLAGVKPHPRGSSKTLGPEPAGPGKNRKNSAVELSARSNRDGRLSRDSLPGILPSKGRKNSRAEGYLEESVMPRAPKGSSYISRLIKVDPALQDKNGKNFSASAPNSSGNDTGPPASPGSEADKSKNLGQDVVIILEDYADPYDAKRTKEQRDAERPGENDGYIEPYDAQQMITDIRRRGSKDPLVKVSLLVEIDSPSEVAVTGTKVERRASRDLLGKGTQLYDTPYEPMEGDVEVGPRLDALVSVSSPQERRPRTNNGRLPENDGRPAAEYEQPWEWKKEHIVRALSVQFDGPERSPLKEETMRQQRKVLRQVTPDHSDAEKVIPLEKQLWYHGAVTRVEAESRLQPCKEASFLVRNSESGNSKYSIALKTSQGCVHIIVAQTKDNKFTLNQSSAVFNSIPEVVHHYTTEKLPFKGAEHMSLLHPVHCTSH</sequence>
<accession>A0AAV7KPE5</accession>
<dbReference type="GO" id="GO:0001784">
    <property type="term" value="F:phosphotyrosine residue binding"/>
    <property type="evidence" value="ECO:0007669"/>
    <property type="project" value="TreeGrafter"/>
</dbReference>
<dbReference type="SUPFAM" id="SSF55550">
    <property type="entry name" value="SH2 domain"/>
    <property type="match status" value="1"/>
</dbReference>
<dbReference type="PROSITE" id="PS50001">
    <property type="entry name" value="SH2"/>
    <property type="match status" value="1"/>
</dbReference>
<evidence type="ECO:0000256" key="2">
    <source>
        <dbReference type="ARBA" id="ARBA00022999"/>
    </source>
</evidence>
<feature type="region of interest" description="Disordered" evidence="5">
    <location>
        <begin position="318"/>
        <end position="342"/>
    </location>
</feature>
<feature type="region of interest" description="Disordered" evidence="5">
    <location>
        <begin position="68"/>
        <end position="153"/>
    </location>
</feature>
<dbReference type="SMART" id="SM00252">
    <property type="entry name" value="SH2"/>
    <property type="match status" value="1"/>
</dbReference>
<comment type="caution">
    <text evidence="7">The sequence shown here is derived from an EMBL/GenBank/DDBJ whole genome shotgun (WGS) entry which is preliminary data.</text>
</comment>
<proteinExistence type="predicted"/>
<feature type="region of interest" description="Disordered" evidence="5">
    <location>
        <begin position="165"/>
        <end position="242"/>
    </location>
</feature>
<dbReference type="FunFam" id="3.30.505.10:FF:000067">
    <property type="entry name" value="Src homology 2 domain-containing E"/>
    <property type="match status" value="1"/>
</dbReference>
<dbReference type="AlphaFoldDB" id="A0AAV7KPE5"/>
<evidence type="ECO:0000256" key="5">
    <source>
        <dbReference type="SAM" id="MobiDB-lite"/>
    </source>
</evidence>
<feature type="compositionally biased region" description="Polar residues" evidence="5">
    <location>
        <begin position="171"/>
        <end position="184"/>
    </location>
</feature>
<protein>
    <recommendedName>
        <fullName evidence="3">SH2 domain-containing adapter protein E</fullName>
    </recommendedName>
</protein>
<dbReference type="Pfam" id="PF00017">
    <property type="entry name" value="SH2"/>
    <property type="match status" value="1"/>
</dbReference>
<dbReference type="EMBL" id="JANPWB010000016">
    <property type="protein sequence ID" value="KAJ1080922.1"/>
    <property type="molecule type" value="Genomic_DNA"/>
</dbReference>